<keyword evidence="1" id="KW-0175">Coiled coil</keyword>
<gene>
    <name evidence="3" type="ORF">VC03_03105</name>
</gene>
<feature type="coiled-coil region" evidence="1">
    <location>
        <begin position="39"/>
        <end position="73"/>
    </location>
</feature>
<dbReference type="InterPro" id="IPR014717">
    <property type="entry name" value="Transl_elong_EF1B/ribsomal_bS6"/>
</dbReference>
<name>A0A0E3ZBI0_9FUSO</name>
<evidence type="ECO:0008006" key="5">
    <source>
        <dbReference type="Google" id="ProtNLM"/>
    </source>
</evidence>
<evidence type="ECO:0000256" key="2">
    <source>
        <dbReference type="SAM" id="Phobius"/>
    </source>
</evidence>
<dbReference type="PATRIC" id="fig|1069640.6.peg.606"/>
<dbReference type="HOGENOM" id="CLU_1516947_0_0_0"/>
<evidence type="ECO:0000313" key="3">
    <source>
        <dbReference type="EMBL" id="AKC95515.1"/>
    </source>
</evidence>
<dbReference type="Gene3D" id="3.30.70.60">
    <property type="match status" value="1"/>
</dbReference>
<dbReference type="EMBL" id="CP011280">
    <property type="protein sequence ID" value="AKC95515.1"/>
    <property type="molecule type" value="Genomic_DNA"/>
</dbReference>
<organism evidence="3 4">
    <name type="scientific">Sneathia vaginalis</name>
    <dbReference type="NCBI Taxonomy" id="187101"/>
    <lineage>
        <taxon>Bacteria</taxon>
        <taxon>Fusobacteriati</taxon>
        <taxon>Fusobacteriota</taxon>
        <taxon>Fusobacteriia</taxon>
        <taxon>Fusobacteriales</taxon>
        <taxon>Leptotrichiaceae</taxon>
        <taxon>Sneathia</taxon>
    </lineage>
</organism>
<keyword evidence="4" id="KW-1185">Reference proteome</keyword>
<accession>A0A0E3ZBI0</accession>
<dbReference type="KEGG" id="sns:VC03_03105"/>
<dbReference type="STRING" id="187101.VC03_03105"/>
<dbReference type="Proteomes" id="UP000033103">
    <property type="component" value="Chromosome"/>
</dbReference>
<feature type="transmembrane region" description="Helical" evidence="2">
    <location>
        <begin position="6"/>
        <end position="25"/>
    </location>
</feature>
<reference evidence="3 4" key="1">
    <citation type="journal article" date="2012" name="BMC Genomics">
        <title>Genomic sequence analysis and characterization of Sneathia amnii sp. nov.</title>
        <authorList>
            <consortium name="Vaginal Microbiome Consortium (additional members)"/>
            <person name="Harwich M.D.Jr."/>
            <person name="Serrano M.G."/>
            <person name="Fettweis J.M."/>
            <person name="Alves J.M."/>
            <person name="Reimers M.A."/>
            <person name="Buck G.A."/>
            <person name="Jefferson K.K."/>
        </authorList>
    </citation>
    <scope>NUCLEOTIDE SEQUENCE [LARGE SCALE GENOMIC DNA]</scope>
    <source>
        <strain evidence="3 4">SN35</strain>
    </source>
</reference>
<keyword evidence="2" id="KW-0812">Transmembrane</keyword>
<proteinExistence type="predicted"/>
<evidence type="ECO:0000313" key="4">
    <source>
        <dbReference type="Proteomes" id="UP000033103"/>
    </source>
</evidence>
<keyword evidence="2" id="KW-0472">Membrane</keyword>
<dbReference type="RefSeq" id="WP_046328621.1">
    <property type="nucleotide sequence ID" value="NZ_CAUPIC010000014.1"/>
</dbReference>
<protein>
    <recommendedName>
        <fullName evidence="5">Pilus assembly protein PilO</fullName>
    </recommendedName>
</protein>
<dbReference type="AlphaFoldDB" id="A0A0E3ZBI0"/>
<sequence>MTKYIEKYIGICFITLSIFSSVLIFNTKKTKYMTKFLYNKNILNNIKADELQIKDLVNEKNSLETKVIENNNKISDIKNKLEDYVITEDEFKKIMYSLASKSGLKLIKITKKQQFSNFFEYSLCYSNVQLKGDLSSLGRFLYYINKIPKHIDTSKFSLSVNQDNQILNLGYIEKKVV</sequence>
<keyword evidence="2" id="KW-1133">Transmembrane helix</keyword>
<dbReference type="OrthoDB" id="9838870at2"/>
<evidence type="ECO:0000256" key="1">
    <source>
        <dbReference type="SAM" id="Coils"/>
    </source>
</evidence>